<name>A0A426ZMC8_ENSVE</name>
<comment type="caution">
    <text evidence="2">The sequence shown here is derived from an EMBL/GenBank/DDBJ whole genome shotgun (WGS) entry which is preliminary data.</text>
</comment>
<reference evidence="2 3" key="1">
    <citation type="journal article" date="2014" name="Agronomy (Basel)">
        <title>A Draft Genome Sequence for Ensete ventricosum, the Drought-Tolerant Tree Against Hunger.</title>
        <authorList>
            <person name="Harrison J."/>
            <person name="Moore K.A."/>
            <person name="Paszkiewicz K."/>
            <person name="Jones T."/>
            <person name="Grant M."/>
            <person name="Ambacheew D."/>
            <person name="Muzemil S."/>
            <person name="Studholme D.J."/>
        </authorList>
    </citation>
    <scope>NUCLEOTIDE SEQUENCE [LARGE SCALE GENOMIC DNA]</scope>
</reference>
<dbReference type="EMBL" id="AMZH03005920">
    <property type="protein sequence ID" value="RRT65146.1"/>
    <property type="molecule type" value="Genomic_DNA"/>
</dbReference>
<proteinExistence type="predicted"/>
<dbReference type="AlphaFoldDB" id="A0A426ZMC8"/>
<accession>A0A426ZMC8</accession>
<feature type="region of interest" description="Disordered" evidence="1">
    <location>
        <begin position="24"/>
        <end position="73"/>
    </location>
</feature>
<evidence type="ECO:0000256" key="1">
    <source>
        <dbReference type="SAM" id="MobiDB-lite"/>
    </source>
</evidence>
<sequence length="102" mass="11755">MVPNYMIWPGRPNHDSPFIPYERIEKKRRPAPFSRQVAKRGKHEHERKSNSFRKTKRSSTETESREGKIEARGAGRALLLGIDSILELTAPSSLNNDLYPPR</sequence>
<protein>
    <submittedName>
        <fullName evidence="2">Uncharacterized protein</fullName>
    </submittedName>
</protein>
<evidence type="ECO:0000313" key="3">
    <source>
        <dbReference type="Proteomes" id="UP000287651"/>
    </source>
</evidence>
<evidence type="ECO:0000313" key="2">
    <source>
        <dbReference type="EMBL" id="RRT65146.1"/>
    </source>
</evidence>
<gene>
    <name evidence="2" type="ORF">B296_00000183</name>
</gene>
<organism evidence="2 3">
    <name type="scientific">Ensete ventricosum</name>
    <name type="common">Abyssinian banana</name>
    <name type="synonym">Musa ensete</name>
    <dbReference type="NCBI Taxonomy" id="4639"/>
    <lineage>
        <taxon>Eukaryota</taxon>
        <taxon>Viridiplantae</taxon>
        <taxon>Streptophyta</taxon>
        <taxon>Embryophyta</taxon>
        <taxon>Tracheophyta</taxon>
        <taxon>Spermatophyta</taxon>
        <taxon>Magnoliopsida</taxon>
        <taxon>Liliopsida</taxon>
        <taxon>Zingiberales</taxon>
        <taxon>Musaceae</taxon>
        <taxon>Ensete</taxon>
    </lineage>
</organism>
<dbReference type="Proteomes" id="UP000287651">
    <property type="component" value="Unassembled WGS sequence"/>
</dbReference>
<feature type="compositionally biased region" description="Basic and acidic residues" evidence="1">
    <location>
        <begin position="58"/>
        <end position="73"/>
    </location>
</feature>